<evidence type="ECO:0000256" key="1">
    <source>
        <dbReference type="SAM" id="MobiDB-lite"/>
    </source>
</evidence>
<organism evidence="3">
    <name type="scientific">Sesamum radiatum</name>
    <name type="common">Black benniseed</name>
    <dbReference type="NCBI Taxonomy" id="300843"/>
    <lineage>
        <taxon>Eukaryota</taxon>
        <taxon>Viridiplantae</taxon>
        <taxon>Streptophyta</taxon>
        <taxon>Embryophyta</taxon>
        <taxon>Tracheophyta</taxon>
        <taxon>Spermatophyta</taxon>
        <taxon>Magnoliopsida</taxon>
        <taxon>eudicotyledons</taxon>
        <taxon>Gunneridae</taxon>
        <taxon>Pentapetalae</taxon>
        <taxon>asterids</taxon>
        <taxon>lamiids</taxon>
        <taxon>Lamiales</taxon>
        <taxon>Pedaliaceae</taxon>
        <taxon>Sesamum</taxon>
    </lineage>
</organism>
<feature type="compositionally biased region" description="Polar residues" evidence="1">
    <location>
        <begin position="28"/>
        <end position="37"/>
    </location>
</feature>
<proteinExistence type="predicted"/>
<feature type="domain" description="IP5PC-F beta-propeller" evidence="2">
    <location>
        <begin position="147"/>
        <end position="265"/>
    </location>
</feature>
<dbReference type="InterPro" id="IPR056454">
    <property type="entry name" value="Beta-prop_IP5PC_F"/>
</dbReference>
<dbReference type="InterPro" id="IPR015943">
    <property type="entry name" value="WD40/YVTN_repeat-like_dom_sf"/>
</dbReference>
<dbReference type="Pfam" id="PF23754">
    <property type="entry name" value="Beta-prop_IP5PC_F"/>
    <property type="match status" value="1"/>
</dbReference>
<feature type="compositionally biased region" description="Basic and acidic residues" evidence="1">
    <location>
        <begin position="307"/>
        <end position="331"/>
    </location>
</feature>
<evidence type="ECO:0000259" key="2">
    <source>
        <dbReference type="Pfam" id="PF23754"/>
    </source>
</evidence>
<evidence type="ECO:0000313" key="3">
    <source>
        <dbReference type="EMBL" id="KAL0392427.1"/>
    </source>
</evidence>
<dbReference type="EMBL" id="JACGWJ010000010">
    <property type="protein sequence ID" value="KAL0392427.1"/>
    <property type="molecule type" value="Genomic_DNA"/>
</dbReference>
<sequence>MNERLEEDDRTALAGISNSPPHRKAQYYGQQLRTNTGTHHKRQHQLRKHSLDENRIMNHHPVSKNSVYFGSTPNSSDDEEFYPYSTTTSAAGSTGSMSDRHVDYQQFSQRIDGTSGGDGYSVDESQRLPQQPMPEFMGSGGGVGIFKVGKFLRTIASTETQLWAGQESGVRVWNHSDAYKPGTGVGGRAQRGDEDAAPFYESTSTSPTICMTVDKGSKLVYSGHKDGKIRSWKMDLQFTDDNSFKEGLYWQAHRGPVLSMEISSYDVKCLLSDNARAKVWAVGSLAFSLWDARTRELLKVFNVDGQTENRSENRSENRNENRNENRTENRVDTSSTQDQAVEDE</sequence>
<name>A0AAW2SJL1_SESRA</name>
<protein>
    <submittedName>
        <fullName evidence="3">Type I inositol polyphosphate 5-phosphatase 12</fullName>
    </submittedName>
</protein>
<comment type="caution">
    <text evidence="3">The sequence shown here is derived from an EMBL/GenBank/DDBJ whole genome shotgun (WGS) entry which is preliminary data.</text>
</comment>
<reference evidence="3" key="2">
    <citation type="journal article" date="2024" name="Plant">
        <title>Genomic evolution and insights into agronomic trait innovations of Sesamum species.</title>
        <authorList>
            <person name="Miao H."/>
            <person name="Wang L."/>
            <person name="Qu L."/>
            <person name="Liu H."/>
            <person name="Sun Y."/>
            <person name="Le M."/>
            <person name="Wang Q."/>
            <person name="Wei S."/>
            <person name="Zheng Y."/>
            <person name="Lin W."/>
            <person name="Duan Y."/>
            <person name="Cao H."/>
            <person name="Xiong S."/>
            <person name="Wang X."/>
            <person name="Wei L."/>
            <person name="Li C."/>
            <person name="Ma Q."/>
            <person name="Ju M."/>
            <person name="Zhao R."/>
            <person name="Li G."/>
            <person name="Mu C."/>
            <person name="Tian Q."/>
            <person name="Mei H."/>
            <person name="Zhang T."/>
            <person name="Gao T."/>
            <person name="Zhang H."/>
        </authorList>
    </citation>
    <scope>NUCLEOTIDE SEQUENCE</scope>
    <source>
        <strain evidence="3">G02</strain>
    </source>
</reference>
<feature type="compositionally biased region" description="Polar residues" evidence="1">
    <location>
        <begin position="332"/>
        <end position="344"/>
    </location>
</feature>
<dbReference type="Gene3D" id="2.130.10.10">
    <property type="entry name" value="YVTN repeat-like/Quinoprotein amine dehydrogenase"/>
    <property type="match status" value="1"/>
</dbReference>
<dbReference type="AlphaFoldDB" id="A0AAW2SJL1"/>
<gene>
    <name evidence="3" type="ORF">Sradi_2465500</name>
</gene>
<accession>A0AAW2SJL1</accession>
<feature type="region of interest" description="Disordered" evidence="1">
    <location>
        <begin position="1"/>
        <end position="43"/>
    </location>
</feature>
<reference evidence="3" key="1">
    <citation type="submission" date="2020-06" db="EMBL/GenBank/DDBJ databases">
        <authorList>
            <person name="Li T."/>
            <person name="Hu X."/>
            <person name="Zhang T."/>
            <person name="Song X."/>
            <person name="Zhang H."/>
            <person name="Dai N."/>
            <person name="Sheng W."/>
            <person name="Hou X."/>
            <person name="Wei L."/>
        </authorList>
    </citation>
    <scope>NUCLEOTIDE SEQUENCE</scope>
    <source>
        <strain evidence="3">G02</strain>
        <tissue evidence="3">Leaf</tissue>
    </source>
</reference>
<dbReference type="InterPro" id="IPR036322">
    <property type="entry name" value="WD40_repeat_dom_sf"/>
</dbReference>
<dbReference type="SUPFAM" id="SSF50978">
    <property type="entry name" value="WD40 repeat-like"/>
    <property type="match status" value="1"/>
</dbReference>
<feature type="region of interest" description="Disordered" evidence="1">
    <location>
        <begin position="306"/>
        <end position="344"/>
    </location>
</feature>